<dbReference type="Proteomes" id="UP001438707">
    <property type="component" value="Unassembled WGS sequence"/>
</dbReference>
<dbReference type="EMBL" id="JALJOS010000031">
    <property type="protein sequence ID" value="KAK9822552.1"/>
    <property type="molecule type" value="Genomic_DNA"/>
</dbReference>
<organism evidence="8 9">
    <name type="scientific">Apatococcus lobatus</name>
    <dbReference type="NCBI Taxonomy" id="904363"/>
    <lineage>
        <taxon>Eukaryota</taxon>
        <taxon>Viridiplantae</taxon>
        <taxon>Chlorophyta</taxon>
        <taxon>core chlorophytes</taxon>
        <taxon>Trebouxiophyceae</taxon>
        <taxon>Chlorellales</taxon>
        <taxon>Chlorellaceae</taxon>
        <taxon>Apatococcus</taxon>
    </lineage>
</organism>
<dbReference type="GO" id="GO:0005634">
    <property type="term" value="C:nucleus"/>
    <property type="evidence" value="ECO:0007669"/>
    <property type="project" value="UniProtKB-SubCell"/>
</dbReference>
<reference evidence="8 9" key="1">
    <citation type="journal article" date="2024" name="Nat. Commun.">
        <title>Phylogenomics reveals the evolutionary origins of lichenization in chlorophyte algae.</title>
        <authorList>
            <person name="Puginier C."/>
            <person name="Libourel C."/>
            <person name="Otte J."/>
            <person name="Skaloud P."/>
            <person name="Haon M."/>
            <person name="Grisel S."/>
            <person name="Petersen M."/>
            <person name="Berrin J.G."/>
            <person name="Delaux P.M."/>
            <person name="Dal Grande F."/>
            <person name="Keller J."/>
        </authorList>
    </citation>
    <scope>NUCLEOTIDE SEQUENCE [LARGE SCALE GENOMIC DNA]</scope>
    <source>
        <strain evidence="8 9">SAG 2145</strain>
    </source>
</reference>
<feature type="compositionally biased region" description="Polar residues" evidence="6">
    <location>
        <begin position="113"/>
        <end position="125"/>
    </location>
</feature>
<proteinExistence type="predicted"/>
<evidence type="ECO:0000256" key="4">
    <source>
        <dbReference type="ARBA" id="ARBA00023163"/>
    </source>
</evidence>
<dbReference type="GO" id="GO:0003677">
    <property type="term" value="F:DNA binding"/>
    <property type="evidence" value="ECO:0007669"/>
    <property type="project" value="UniProtKB-KW"/>
</dbReference>
<evidence type="ECO:0000313" key="9">
    <source>
        <dbReference type="Proteomes" id="UP001438707"/>
    </source>
</evidence>
<evidence type="ECO:0000313" key="8">
    <source>
        <dbReference type="EMBL" id="KAK9822552.1"/>
    </source>
</evidence>
<feature type="domain" description="AP2/ERF" evidence="7">
    <location>
        <begin position="273"/>
        <end position="329"/>
    </location>
</feature>
<dbReference type="PANTHER" id="PTHR32467:SF90">
    <property type="entry name" value="AP2-LIKE ETHYLENE-RESPONSIVE TRANSCRIPTION FACTOR AIL1"/>
    <property type="match status" value="1"/>
</dbReference>
<dbReference type="PROSITE" id="PS51032">
    <property type="entry name" value="AP2_ERF"/>
    <property type="match status" value="2"/>
</dbReference>
<evidence type="ECO:0000256" key="1">
    <source>
        <dbReference type="ARBA" id="ARBA00004123"/>
    </source>
</evidence>
<evidence type="ECO:0000256" key="3">
    <source>
        <dbReference type="ARBA" id="ARBA00023125"/>
    </source>
</evidence>
<keyword evidence="3" id="KW-0238">DNA-binding</keyword>
<keyword evidence="2" id="KW-0805">Transcription regulation</keyword>
<dbReference type="SMART" id="SM00380">
    <property type="entry name" value="AP2"/>
    <property type="match status" value="2"/>
</dbReference>
<dbReference type="SUPFAM" id="SSF54171">
    <property type="entry name" value="DNA-binding domain"/>
    <property type="match status" value="2"/>
</dbReference>
<keyword evidence="5" id="KW-0539">Nucleus</keyword>
<evidence type="ECO:0000256" key="2">
    <source>
        <dbReference type="ARBA" id="ARBA00023015"/>
    </source>
</evidence>
<comment type="subcellular location">
    <subcellularLocation>
        <location evidence="1">Nucleus</location>
    </subcellularLocation>
</comment>
<name>A0AAW1QM78_9CHLO</name>
<dbReference type="AlphaFoldDB" id="A0AAW1QM78"/>
<dbReference type="GO" id="GO:0003700">
    <property type="term" value="F:DNA-binding transcription factor activity"/>
    <property type="evidence" value="ECO:0007669"/>
    <property type="project" value="InterPro"/>
</dbReference>
<evidence type="ECO:0000256" key="6">
    <source>
        <dbReference type="SAM" id="MobiDB-lite"/>
    </source>
</evidence>
<evidence type="ECO:0000256" key="5">
    <source>
        <dbReference type="ARBA" id="ARBA00023242"/>
    </source>
</evidence>
<evidence type="ECO:0000259" key="7">
    <source>
        <dbReference type="PROSITE" id="PS51032"/>
    </source>
</evidence>
<comment type="caution">
    <text evidence="8">The sequence shown here is derived from an EMBL/GenBank/DDBJ whole genome shotgun (WGS) entry which is preliminary data.</text>
</comment>
<protein>
    <recommendedName>
        <fullName evidence="7">AP2/ERF domain-containing protein</fullName>
    </recommendedName>
</protein>
<sequence length="365" mass="40683">MQCARRAGHYSSVVASSVQSVLQQETLQAVAVGLLCSRSSADSRPEQHGLKTAFASCSFSSAICHLASLQQAEGSSLSTQLSVQCAYASTSAGISQASSAGSQDGPKDRKESQSSSPTQQRTASGNVEEAAEAWDRAAICVQRPDKWLNFPDRYSQDERRRLQQISLKDLSNTLQRSALPKTSRYRGVSWSKAANKWNSSLKHDLVQWNFGHWFSPEEAAEAYDRAAICVQRPDWQLNFPDRYSQDERRQLQQTSLKVLSHTLRLSSFPKTSRYPGVSLMRKTGKWYAQLFSKNRKYNLGYWRTEVGAAKAVDQARICLGGNPRMLSFSAKEYPEDLLLMHNTEAHLLRGCKAEMVSLAQPHPIG</sequence>
<feature type="region of interest" description="Disordered" evidence="6">
    <location>
        <begin position="96"/>
        <end position="128"/>
    </location>
</feature>
<feature type="domain" description="AP2/ERF" evidence="7">
    <location>
        <begin position="184"/>
        <end position="240"/>
    </location>
</feature>
<keyword evidence="4" id="KW-0804">Transcription</keyword>
<accession>A0AAW1QM78</accession>
<dbReference type="InterPro" id="IPR016177">
    <property type="entry name" value="DNA-bd_dom_sf"/>
</dbReference>
<keyword evidence="9" id="KW-1185">Reference proteome</keyword>
<dbReference type="PANTHER" id="PTHR32467">
    <property type="entry name" value="AP2-LIKE ETHYLENE-RESPONSIVE TRANSCRIPTION FACTOR"/>
    <property type="match status" value="1"/>
</dbReference>
<dbReference type="InterPro" id="IPR001471">
    <property type="entry name" value="AP2/ERF_dom"/>
</dbReference>
<dbReference type="Gene3D" id="3.30.730.10">
    <property type="entry name" value="AP2/ERF domain"/>
    <property type="match status" value="2"/>
</dbReference>
<gene>
    <name evidence="8" type="ORF">WJX74_003979</name>
</gene>
<dbReference type="InterPro" id="IPR036955">
    <property type="entry name" value="AP2/ERF_dom_sf"/>
</dbReference>